<organism evidence="2 3">
    <name type="scientific">Luteimonas composti</name>
    <dbReference type="NCBI Taxonomy" id="398257"/>
    <lineage>
        <taxon>Bacteria</taxon>
        <taxon>Pseudomonadati</taxon>
        <taxon>Pseudomonadota</taxon>
        <taxon>Gammaproteobacteria</taxon>
        <taxon>Lysobacterales</taxon>
        <taxon>Lysobacteraceae</taxon>
        <taxon>Luteimonas</taxon>
    </lineage>
</organism>
<dbReference type="RefSeq" id="WP_280941155.1">
    <property type="nucleotide sequence ID" value="NZ_JARYGX010000007.1"/>
</dbReference>
<dbReference type="EMBL" id="JARYGX010000007">
    <property type="protein sequence ID" value="MDH7451953.1"/>
    <property type="molecule type" value="Genomic_DNA"/>
</dbReference>
<evidence type="ECO:0000313" key="3">
    <source>
        <dbReference type="Proteomes" id="UP001160550"/>
    </source>
</evidence>
<accession>A0ABT6MNG5</accession>
<reference evidence="2" key="2">
    <citation type="submission" date="2023-04" db="EMBL/GenBank/DDBJ databases">
        <authorList>
            <person name="Sun J.-Q."/>
        </authorList>
    </citation>
    <scope>NUCLEOTIDE SEQUENCE</scope>
    <source>
        <strain evidence="2">CC-YY355</strain>
    </source>
</reference>
<comment type="caution">
    <text evidence="2">The sequence shown here is derived from an EMBL/GenBank/DDBJ whole genome shotgun (WGS) entry which is preliminary data.</text>
</comment>
<gene>
    <name evidence="2" type="ORF">QF205_02525</name>
</gene>
<dbReference type="Gene3D" id="3.90.1150.200">
    <property type="match status" value="1"/>
</dbReference>
<name>A0ABT6MNG5_9GAMM</name>
<dbReference type="SUPFAM" id="SSF159888">
    <property type="entry name" value="YdhG-like"/>
    <property type="match status" value="1"/>
</dbReference>
<feature type="domain" description="YdhG-like" evidence="1">
    <location>
        <begin position="28"/>
        <end position="133"/>
    </location>
</feature>
<sequence>MSPQRKRTPPDTSEAVDALMSALEHPHKPAVEALRRAILAADAAIAEGVKWNAPSFRTHEYFATVHLRAKNGVALILHRGAKVRALPGNGLAIDDPAGLLHWLGADRAQVAFAGVDDVERRAPALQALLRQWIAAL</sequence>
<dbReference type="Proteomes" id="UP001160550">
    <property type="component" value="Unassembled WGS sequence"/>
</dbReference>
<evidence type="ECO:0000313" key="2">
    <source>
        <dbReference type="EMBL" id="MDH7451953.1"/>
    </source>
</evidence>
<keyword evidence="3" id="KW-1185">Reference proteome</keyword>
<proteinExistence type="predicted"/>
<protein>
    <submittedName>
        <fullName evidence="2">DUF1801 domain-containing protein</fullName>
    </submittedName>
</protein>
<dbReference type="InterPro" id="IPR014922">
    <property type="entry name" value="YdhG-like"/>
</dbReference>
<reference evidence="2" key="1">
    <citation type="journal article" date="2007" name="Int. J. Syst. Evol. Microbiol.">
        <title>Luteimonas composti sp. nov., a moderately thermophilic bacterium isolated from food waste.</title>
        <authorList>
            <person name="Young C.C."/>
            <person name="Kampfer P."/>
            <person name="Chen W.M."/>
            <person name="Yen W.S."/>
            <person name="Arun A.B."/>
            <person name="Lai W.A."/>
            <person name="Shen F.T."/>
            <person name="Rekha P.D."/>
            <person name="Lin K.Y."/>
            <person name="Chou J.H."/>
        </authorList>
    </citation>
    <scope>NUCLEOTIDE SEQUENCE</scope>
    <source>
        <strain evidence="2">CC-YY355</strain>
    </source>
</reference>
<evidence type="ECO:0000259" key="1">
    <source>
        <dbReference type="Pfam" id="PF08818"/>
    </source>
</evidence>
<dbReference type="Pfam" id="PF08818">
    <property type="entry name" value="DUF1801"/>
    <property type="match status" value="1"/>
</dbReference>